<dbReference type="FunFam" id="3.40.190.10:FF:000017">
    <property type="entry name" value="Glycine cleavage system transcriptional activator"/>
    <property type="match status" value="1"/>
</dbReference>
<comment type="similarity">
    <text evidence="1">Belongs to the LysR transcriptional regulatory family.</text>
</comment>
<dbReference type="EMBL" id="JACHOR010000002">
    <property type="protein sequence ID" value="MBB5746051.1"/>
    <property type="molecule type" value="Genomic_DNA"/>
</dbReference>
<dbReference type="PROSITE" id="PS50931">
    <property type="entry name" value="HTH_LYSR"/>
    <property type="match status" value="1"/>
</dbReference>
<dbReference type="PRINTS" id="PR00039">
    <property type="entry name" value="HTHLYSR"/>
</dbReference>
<dbReference type="AlphaFoldDB" id="A0A7W9FE32"/>
<dbReference type="InterPro" id="IPR036390">
    <property type="entry name" value="WH_DNA-bd_sf"/>
</dbReference>
<reference evidence="6 7" key="1">
    <citation type="submission" date="2020-08" db="EMBL/GenBank/DDBJ databases">
        <title>Genomic Encyclopedia of Type Strains, Phase IV (KMG-IV): sequencing the most valuable type-strain genomes for metagenomic binning, comparative biology and taxonomic classification.</title>
        <authorList>
            <person name="Goeker M."/>
        </authorList>
    </citation>
    <scope>NUCLEOTIDE SEQUENCE [LARGE SCALE GENOMIC DNA]</scope>
    <source>
        <strain evidence="6 7">DSM 4737</strain>
    </source>
</reference>
<dbReference type="GO" id="GO:0003700">
    <property type="term" value="F:DNA-binding transcription factor activity"/>
    <property type="evidence" value="ECO:0007669"/>
    <property type="project" value="InterPro"/>
</dbReference>
<feature type="domain" description="HTH lysR-type" evidence="5">
    <location>
        <begin position="6"/>
        <end position="63"/>
    </location>
</feature>
<evidence type="ECO:0000256" key="2">
    <source>
        <dbReference type="ARBA" id="ARBA00023015"/>
    </source>
</evidence>
<gene>
    <name evidence="6" type="ORF">GGR13_001635</name>
</gene>
<dbReference type="Gene3D" id="3.40.190.10">
    <property type="entry name" value="Periplasmic binding protein-like II"/>
    <property type="match status" value="2"/>
</dbReference>
<evidence type="ECO:0000313" key="6">
    <source>
        <dbReference type="EMBL" id="MBB5746051.1"/>
    </source>
</evidence>
<dbReference type="InterPro" id="IPR058163">
    <property type="entry name" value="LysR-type_TF_proteobact-type"/>
</dbReference>
<dbReference type="GO" id="GO:0043565">
    <property type="term" value="F:sequence-specific DNA binding"/>
    <property type="evidence" value="ECO:0007669"/>
    <property type="project" value="TreeGrafter"/>
</dbReference>
<keyword evidence="4" id="KW-0804">Transcription</keyword>
<dbReference type="Pfam" id="PF03466">
    <property type="entry name" value="LysR_substrate"/>
    <property type="match status" value="1"/>
</dbReference>
<keyword evidence="7" id="KW-1185">Reference proteome</keyword>
<keyword evidence="2" id="KW-0805">Transcription regulation</keyword>
<evidence type="ECO:0000256" key="4">
    <source>
        <dbReference type="ARBA" id="ARBA00023163"/>
    </source>
</evidence>
<dbReference type="InterPro" id="IPR000847">
    <property type="entry name" value="LysR_HTH_N"/>
</dbReference>
<dbReference type="PANTHER" id="PTHR30537:SF74">
    <property type="entry name" value="HTH-TYPE TRANSCRIPTIONAL REGULATOR TRPI"/>
    <property type="match status" value="1"/>
</dbReference>
<keyword evidence="3" id="KW-0238">DNA-binding</keyword>
<dbReference type="SUPFAM" id="SSF46785">
    <property type="entry name" value="Winged helix' DNA-binding domain"/>
    <property type="match status" value="1"/>
</dbReference>
<dbReference type="CDD" id="cd08432">
    <property type="entry name" value="PBP2_GcdR_TrpI_HvrB_AmpR_like"/>
    <property type="match status" value="1"/>
</dbReference>
<proteinExistence type="inferred from homology"/>
<dbReference type="Proteomes" id="UP000545037">
    <property type="component" value="Unassembled WGS sequence"/>
</dbReference>
<protein>
    <submittedName>
        <fullName evidence="6">LysR family glycine cleavage system transcriptional activator</fullName>
    </submittedName>
</protein>
<dbReference type="GO" id="GO:0006351">
    <property type="term" value="P:DNA-templated transcription"/>
    <property type="evidence" value="ECO:0007669"/>
    <property type="project" value="TreeGrafter"/>
</dbReference>
<sequence>MARPLLPLNALRAFEAASRHLSFSKAADELSVTPGAISQHIRLLEDTIGQPLFRREAKGLQLTDLGRSAVPLLRDGFERLMDGSAMLREPVRRKQVSVSVAPSFAAKWLMPRMDDFHAVHPEIEVWISADMEPVSLSDGNVDLAVRYGPGGYAGTIADLLMSETVLPVCAPSMVQGDHPIRTPADLIHKPLLHDVSADADPSRPDWAMWLKARKVRHPDPRKGSRFNQSSLLIEAALAGRGVALAKRALAQADLASGRLVAPFPDGSEAVGFAYHVILPRDRPASQSAKAFVAWLNKQAVDHDNTMGQL</sequence>
<accession>A0A7W9FE32</accession>
<dbReference type="InterPro" id="IPR036388">
    <property type="entry name" value="WH-like_DNA-bd_sf"/>
</dbReference>
<evidence type="ECO:0000313" key="7">
    <source>
        <dbReference type="Proteomes" id="UP000545037"/>
    </source>
</evidence>
<evidence type="ECO:0000259" key="5">
    <source>
        <dbReference type="PROSITE" id="PS50931"/>
    </source>
</evidence>
<dbReference type="InterPro" id="IPR005119">
    <property type="entry name" value="LysR_subst-bd"/>
</dbReference>
<name>A0A7W9FE32_9CAUL</name>
<dbReference type="RefSeq" id="WP_183212998.1">
    <property type="nucleotide sequence ID" value="NZ_JACHOR010000002.1"/>
</dbReference>
<dbReference type="Gene3D" id="1.10.10.10">
    <property type="entry name" value="Winged helix-like DNA-binding domain superfamily/Winged helix DNA-binding domain"/>
    <property type="match status" value="1"/>
</dbReference>
<dbReference type="PANTHER" id="PTHR30537">
    <property type="entry name" value="HTH-TYPE TRANSCRIPTIONAL REGULATOR"/>
    <property type="match status" value="1"/>
</dbReference>
<evidence type="ECO:0000256" key="1">
    <source>
        <dbReference type="ARBA" id="ARBA00009437"/>
    </source>
</evidence>
<evidence type="ECO:0000256" key="3">
    <source>
        <dbReference type="ARBA" id="ARBA00023125"/>
    </source>
</evidence>
<comment type="caution">
    <text evidence="6">The sequence shown here is derived from an EMBL/GenBank/DDBJ whole genome shotgun (WGS) entry which is preliminary data.</text>
</comment>
<organism evidence="6 7">
    <name type="scientific">Brevundimonas variabilis</name>
    <dbReference type="NCBI Taxonomy" id="74312"/>
    <lineage>
        <taxon>Bacteria</taxon>
        <taxon>Pseudomonadati</taxon>
        <taxon>Pseudomonadota</taxon>
        <taxon>Alphaproteobacteria</taxon>
        <taxon>Caulobacterales</taxon>
        <taxon>Caulobacteraceae</taxon>
        <taxon>Brevundimonas</taxon>
    </lineage>
</organism>
<dbReference type="SUPFAM" id="SSF53850">
    <property type="entry name" value="Periplasmic binding protein-like II"/>
    <property type="match status" value="1"/>
</dbReference>
<dbReference type="NCBIfam" id="NF008352">
    <property type="entry name" value="PRK11139.1"/>
    <property type="match status" value="1"/>
</dbReference>
<dbReference type="Pfam" id="PF00126">
    <property type="entry name" value="HTH_1"/>
    <property type="match status" value="1"/>
</dbReference>